<protein>
    <submittedName>
        <fullName evidence="2">Uncharacterized protein</fullName>
    </submittedName>
</protein>
<dbReference type="Proteomes" id="UP000812966">
    <property type="component" value="Unassembled WGS sequence"/>
</dbReference>
<name>A0A8K0JHU1_9TREE</name>
<organism evidence="2 3">
    <name type="scientific">Filobasidium floriforme</name>
    <dbReference type="NCBI Taxonomy" id="5210"/>
    <lineage>
        <taxon>Eukaryota</taxon>
        <taxon>Fungi</taxon>
        <taxon>Dikarya</taxon>
        <taxon>Basidiomycota</taxon>
        <taxon>Agaricomycotina</taxon>
        <taxon>Tremellomycetes</taxon>
        <taxon>Filobasidiales</taxon>
        <taxon>Filobasidiaceae</taxon>
        <taxon>Filobasidium</taxon>
    </lineage>
</organism>
<evidence type="ECO:0000313" key="2">
    <source>
        <dbReference type="EMBL" id="KAG7528971.1"/>
    </source>
</evidence>
<accession>A0A8K0JHU1</accession>
<dbReference type="EMBL" id="JABELV010000162">
    <property type="protein sequence ID" value="KAG7528971.1"/>
    <property type="molecule type" value="Genomic_DNA"/>
</dbReference>
<dbReference type="AlphaFoldDB" id="A0A8K0JHU1"/>
<evidence type="ECO:0000313" key="3">
    <source>
        <dbReference type="Proteomes" id="UP000812966"/>
    </source>
</evidence>
<reference evidence="2" key="1">
    <citation type="submission" date="2020-04" db="EMBL/GenBank/DDBJ databases">
        <title>Analysis of mating type loci in Filobasidium floriforme.</title>
        <authorList>
            <person name="Nowrousian M."/>
        </authorList>
    </citation>
    <scope>NUCLEOTIDE SEQUENCE</scope>
    <source>
        <strain evidence="2">CBS 6242</strain>
    </source>
</reference>
<proteinExistence type="predicted"/>
<feature type="region of interest" description="Disordered" evidence="1">
    <location>
        <begin position="62"/>
        <end position="88"/>
    </location>
</feature>
<sequence length="244" mass="26687">MSTVSLSQIPSVFLNPDPDTGIDIHAIDLAGEHPESFSIYGPEDGSMLAIAWDSLYGYDGTETVDPNADNSKMTGPNGENDDDGDDGSVFLMSLNFQPSEGGRDGYEEIRSSSDLPTADQICAIDKVKTFTTGPLSDQLACARVALQAREALLQRIRELLEVSDAAEGRRCFFNKEKDGVGNLVADHVLEVHWNHPERFSIQVDVVHRLIHAICRAEIENVRQLNVSQLLDYTQSTFESGDASG</sequence>
<gene>
    <name evidence="2" type="ORF">FFLO_05870</name>
</gene>
<keyword evidence="3" id="KW-1185">Reference proteome</keyword>
<comment type="caution">
    <text evidence="2">The sequence shown here is derived from an EMBL/GenBank/DDBJ whole genome shotgun (WGS) entry which is preliminary data.</text>
</comment>
<evidence type="ECO:0000256" key="1">
    <source>
        <dbReference type="SAM" id="MobiDB-lite"/>
    </source>
</evidence>